<evidence type="ECO:0000256" key="2">
    <source>
        <dbReference type="ARBA" id="ARBA00004851"/>
    </source>
</evidence>
<reference evidence="15 16" key="1">
    <citation type="journal article" date="2024" name="Commun. Biol.">
        <title>Comparative genomic analysis of thermophilic fungi reveals convergent evolutionary adaptations and gene losses.</title>
        <authorList>
            <person name="Steindorff A.S."/>
            <person name="Aguilar-Pontes M.V."/>
            <person name="Robinson A.J."/>
            <person name="Andreopoulos B."/>
            <person name="LaButti K."/>
            <person name="Kuo A."/>
            <person name="Mondo S."/>
            <person name="Riley R."/>
            <person name="Otillar R."/>
            <person name="Haridas S."/>
            <person name="Lipzen A."/>
            <person name="Grimwood J."/>
            <person name="Schmutz J."/>
            <person name="Clum A."/>
            <person name="Reid I.D."/>
            <person name="Moisan M.C."/>
            <person name="Butler G."/>
            <person name="Nguyen T.T.M."/>
            <person name="Dewar K."/>
            <person name="Conant G."/>
            <person name="Drula E."/>
            <person name="Henrissat B."/>
            <person name="Hansel C."/>
            <person name="Singer S."/>
            <person name="Hutchinson M.I."/>
            <person name="de Vries R.P."/>
            <person name="Natvig D.O."/>
            <person name="Powell A.J."/>
            <person name="Tsang A."/>
            <person name="Grigoriev I.V."/>
        </authorList>
    </citation>
    <scope>NUCLEOTIDE SEQUENCE [LARGE SCALE GENOMIC DNA]</scope>
    <source>
        <strain evidence="15 16">CBS 494.80</strain>
    </source>
</reference>
<keyword evidence="7 10" id="KW-0119">Carbohydrate metabolism</keyword>
<dbReference type="PRINTS" id="PR00911">
    <property type="entry name" value="GLHYDRLASE11"/>
</dbReference>
<dbReference type="Proteomes" id="UP001595075">
    <property type="component" value="Unassembled WGS sequence"/>
</dbReference>
<gene>
    <name evidence="15" type="ORF">VTL71DRAFT_8846</name>
</gene>
<evidence type="ECO:0000256" key="8">
    <source>
        <dbReference type="ARBA" id="ARBA00023295"/>
    </source>
</evidence>
<name>A0ABR4BT10_9HELO</name>
<evidence type="ECO:0000256" key="12">
    <source>
        <dbReference type="SAM" id="MobiDB-lite"/>
    </source>
</evidence>
<dbReference type="EMBL" id="JAZHXI010000020">
    <property type="protein sequence ID" value="KAL2060794.1"/>
    <property type="molecule type" value="Genomic_DNA"/>
</dbReference>
<keyword evidence="5 10" id="KW-0858">Xylan degradation</keyword>
<feature type="domain" description="GH11" evidence="14">
    <location>
        <begin position="24"/>
        <end position="215"/>
    </location>
</feature>
<dbReference type="PROSITE" id="PS51761">
    <property type="entry name" value="GH11_3"/>
    <property type="match status" value="1"/>
</dbReference>
<dbReference type="InterPro" id="IPR001137">
    <property type="entry name" value="Glyco_hydro_11"/>
</dbReference>
<keyword evidence="9 10" id="KW-0624">Polysaccharide degradation</keyword>
<dbReference type="Gene3D" id="2.60.120.180">
    <property type="match status" value="1"/>
</dbReference>
<keyword evidence="8 10" id="KW-0326">Glycosidase</keyword>
<comment type="catalytic activity">
    <reaction evidence="1 10 11">
        <text>Endohydrolysis of (1-&gt;4)-beta-D-xylosidic linkages in xylans.</text>
        <dbReference type="EC" id="3.2.1.8"/>
    </reaction>
</comment>
<evidence type="ECO:0000256" key="10">
    <source>
        <dbReference type="PROSITE-ProRule" id="PRU01097"/>
    </source>
</evidence>
<evidence type="ECO:0000313" key="15">
    <source>
        <dbReference type="EMBL" id="KAL2060794.1"/>
    </source>
</evidence>
<dbReference type="Pfam" id="PF00457">
    <property type="entry name" value="Glyco_hydro_11"/>
    <property type="match status" value="1"/>
</dbReference>
<evidence type="ECO:0000256" key="3">
    <source>
        <dbReference type="ARBA" id="ARBA00007792"/>
    </source>
</evidence>
<comment type="similarity">
    <text evidence="3 10 11">Belongs to the glycosyl hydrolase 11 (cellulase G) family.</text>
</comment>
<dbReference type="InterPro" id="IPR013319">
    <property type="entry name" value="GH11/12"/>
</dbReference>
<dbReference type="PANTHER" id="PTHR46828:SF2">
    <property type="entry name" value="ENDO-1,4-BETA-XYLANASE A-RELATED"/>
    <property type="match status" value="1"/>
</dbReference>
<feature type="chain" id="PRO_5046421323" description="Endo-1,4-beta-xylanase" evidence="13">
    <location>
        <begin position="18"/>
        <end position="326"/>
    </location>
</feature>
<proteinExistence type="inferred from homology"/>
<sequence>MVLLGSFLGALSLSARSLSSPAPKPYALQVRQGGGFIVQNWANDWGEVNFVNGPAGAWSATWDNPPGGDLVVGKGYRPGGDMLFNYTGTFQVSGNAYLALYGWTTNPLVEYYVIEAMGNHNPSDNASATRYGTLESDGGTYEIWQKPRYGDSILGVTSFQQYWSIRTKMHCGGTINTGNHFRAWQAVGLELGKQNYMVMGVEGQQGKGSANITVGVTPTTRVPETATSTRRTETRRTTTRRSTSSVQSTVFVTVTATATARPTTSTRGVESTVYVTITATATARPTTSSRRTPSNDSTVFVTVTKFVTRSSSVQSTITRTVWFTAG</sequence>
<comment type="caution">
    <text evidence="15">The sequence shown here is derived from an EMBL/GenBank/DDBJ whole genome shotgun (WGS) entry which is preliminary data.</text>
</comment>
<feature type="active site" description="Nucleophile" evidence="10">
    <location>
        <position position="110"/>
    </location>
</feature>
<feature type="active site" description="Proton donor" evidence="10">
    <location>
        <position position="202"/>
    </location>
</feature>
<evidence type="ECO:0000256" key="6">
    <source>
        <dbReference type="ARBA" id="ARBA00022801"/>
    </source>
</evidence>
<dbReference type="EC" id="3.2.1.8" evidence="4 10"/>
<evidence type="ECO:0000256" key="9">
    <source>
        <dbReference type="ARBA" id="ARBA00023326"/>
    </source>
</evidence>
<evidence type="ECO:0000256" key="4">
    <source>
        <dbReference type="ARBA" id="ARBA00012590"/>
    </source>
</evidence>
<accession>A0ABR4BT10</accession>
<dbReference type="InterPro" id="IPR033123">
    <property type="entry name" value="GH11_dom"/>
</dbReference>
<keyword evidence="16" id="KW-1185">Reference proteome</keyword>
<protein>
    <recommendedName>
        <fullName evidence="4 10">Endo-1,4-beta-xylanase</fullName>
        <ecNumber evidence="4 10">3.2.1.8</ecNumber>
    </recommendedName>
</protein>
<evidence type="ECO:0000256" key="5">
    <source>
        <dbReference type="ARBA" id="ARBA00022651"/>
    </source>
</evidence>
<dbReference type="PANTHER" id="PTHR46828">
    <property type="entry name" value="ENDO-1,4-BETA-XYLANASE A-RELATED"/>
    <property type="match status" value="1"/>
</dbReference>
<evidence type="ECO:0000259" key="14">
    <source>
        <dbReference type="PROSITE" id="PS51761"/>
    </source>
</evidence>
<evidence type="ECO:0000256" key="1">
    <source>
        <dbReference type="ARBA" id="ARBA00000681"/>
    </source>
</evidence>
<keyword evidence="13" id="KW-0732">Signal</keyword>
<organism evidence="15 16">
    <name type="scientific">Oculimacula yallundae</name>
    <dbReference type="NCBI Taxonomy" id="86028"/>
    <lineage>
        <taxon>Eukaryota</taxon>
        <taxon>Fungi</taxon>
        <taxon>Dikarya</taxon>
        <taxon>Ascomycota</taxon>
        <taxon>Pezizomycotina</taxon>
        <taxon>Leotiomycetes</taxon>
        <taxon>Helotiales</taxon>
        <taxon>Ploettnerulaceae</taxon>
        <taxon>Oculimacula</taxon>
    </lineage>
</organism>
<dbReference type="InterPro" id="IPR013320">
    <property type="entry name" value="ConA-like_dom_sf"/>
</dbReference>
<dbReference type="SUPFAM" id="SSF49899">
    <property type="entry name" value="Concanavalin A-like lectins/glucanases"/>
    <property type="match status" value="1"/>
</dbReference>
<evidence type="ECO:0000256" key="11">
    <source>
        <dbReference type="RuleBase" id="RU362015"/>
    </source>
</evidence>
<evidence type="ECO:0000313" key="16">
    <source>
        <dbReference type="Proteomes" id="UP001595075"/>
    </source>
</evidence>
<feature type="region of interest" description="Disordered" evidence="12">
    <location>
        <begin position="222"/>
        <end position="246"/>
    </location>
</feature>
<feature type="signal peptide" evidence="13">
    <location>
        <begin position="1"/>
        <end position="17"/>
    </location>
</feature>
<comment type="pathway">
    <text evidence="2 10 11">Glycan degradation; xylan degradation.</text>
</comment>
<keyword evidence="6 10" id="KW-0378">Hydrolase</keyword>
<evidence type="ECO:0000256" key="7">
    <source>
        <dbReference type="ARBA" id="ARBA00023277"/>
    </source>
</evidence>
<evidence type="ECO:0000256" key="13">
    <source>
        <dbReference type="SAM" id="SignalP"/>
    </source>
</evidence>